<organism evidence="1 2">
    <name type="scientific">Granulicatella balaenopterae</name>
    <dbReference type="NCBI Taxonomy" id="137733"/>
    <lineage>
        <taxon>Bacteria</taxon>
        <taxon>Bacillati</taxon>
        <taxon>Bacillota</taxon>
        <taxon>Bacilli</taxon>
        <taxon>Lactobacillales</taxon>
        <taxon>Carnobacteriaceae</taxon>
        <taxon>Granulicatella</taxon>
    </lineage>
</organism>
<dbReference type="Proteomes" id="UP000198556">
    <property type="component" value="Unassembled WGS sequence"/>
</dbReference>
<protein>
    <submittedName>
        <fullName evidence="1">Uncharacterized protein</fullName>
    </submittedName>
</protein>
<reference evidence="1 2" key="1">
    <citation type="submission" date="2016-10" db="EMBL/GenBank/DDBJ databases">
        <authorList>
            <person name="de Groot N.N."/>
        </authorList>
    </citation>
    <scope>NUCLEOTIDE SEQUENCE [LARGE SCALE GENOMIC DNA]</scope>
    <source>
        <strain evidence="1 2">DSM 15827</strain>
    </source>
</reference>
<evidence type="ECO:0000313" key="2">
    <source>
        <dbReference type="Proteomes" id="UP000198556"/>
    </source>
</evidence>
<proteinExistence type="predicted"/>
<accession>A0A1H9LF94</accession>
<name>A0A1H9LF94_9LACT</name>
<keyword evidence="2" id="KW-1185">Reference proteome</keyword>
<dbReference type="EMBL" id="FOGF01000019">
    <property type="protein sequence ID" value="SER10162.1"/>
    <property type="molecule type" value="Genomic_DNA"/>
</dbReference>
<gene>
    <name evidence="1" type="ORF">SAMN05421767_11911</name>
</gene>
<dbReference type="STRING" id="137733.SAMN05421767_11911"/>
<dbReference type="AlphaFoldDB" id="A0A1H9LF94"/>
<sequence>MMKRNLKYLLLVLVSVTLVMTTSQTIAYLQKKSDLGNHLVVATVEPLVSQNNNQIMVKNTGNVAVYLRVHCALYQENSDQSLTLEPGQQMKEFINLEDDWILDGQIYYYKQPVAPGKELRFATISKNLPQEMQLDVYAESIQQNPSKAITEAWGITVDESGELIVH</sequence>
<evidence type="ECO:0000313" key="1">
    <source>
        <dbReference type="EMBL" id="SER10162.1"/>
    </source>
</evidence>